<comment type="caution">
    <text evidence="2">The sequence shown here is derived from an EMBL/GenBank/DDBJ whole genome shotgun (WGS) entry which is preliminary data.</text>
</comment>
<organism evidence="2 3">
    <name type="scientific">Acidovorax soli</name>
    <dbReference type="NCBI Taxonomy" id="592050"/>
    <lineage>
        <taxon>Bacteria</taxon>
        <taxon>Pseudomonadati</taxon>
        <taxon>Pseudomonadota</taxon>
        <taxon>Betaproteobacteria</taxon>
        <taxon>Burkholderiales</taxon>
        <taxon>Comamonadaceae</taxon>
        <taxon>Acidovorax</taxon>
    </lineage>
</organism>
<dbReference type="RefSeq" id="WP_184855744.1">
    <property type="nucleotide sequence ID" value="NZ_JACHLK010000002.1"/>
</dbReference>
<dbReference type="SUPFAM" id="SSF160631">
    <property type="entry name" value="SMI1/KNR4-like"/>
    <property type="match status" value="1"/>
</dbReference>
<keyword evidence="3" id="KW-1185">Reference proteome</keyword>
<proteinExistence type="predicted"/>
<evidence type="ECO:0000313" key="3">
    <source>
        <dbReference type="Proteomes" id="UP000575083"/>
    </source>
</evidence>
<evidence type="ECO:0000313" key="2">
    <source>
        <dbReference type="EMBL" id="MBB6558292.1"/>
    </source>
</evidence>
<dbReference type="Proteomes" id="UP000575083">
    <property type="component" value="Unassembled WGS sequence"/>
</dbReference>
<gene>
    <name evidence="2" type="ORF">HNP48_000956</name>
</gene>
<name>A0A7X0PB05_9BURK</name>
<dbReference type="AlphaFoldDB" id="A0A7X0PB05"/>
<reference evidence="2 3" key="1">
    <citation type="submission" date="2020-08" db="EMBL/GenBank/DDBJ databases">
        <title>Functional genomics of gut bacteria from endangered species of beetles.</title>
        <authorList>
            <person name="Carlos-Shanley C."/>
        </authorList>
    </citation>
    <scope>NUCLEOTIDE SEQUENCE [LARGE SCALE GENOMIC DNA]</scope>
    <source>
        <strain evidence="2 3">S00198</strain>
    </source>
</reference>
<dbReference type="InterPro" id="IPR037883">
    <property type="entry name" value="Knr4/Smi1-like_sf"/>
</dbReference>
<dbReference type="Gene3D" id="3.40.1580.10">
    <property type="entry name" value="SMI1/KNR4-like"/>
    <property type="match status" value="1"/>
</dbReference>
<sequence>MALPTTEPFIAAAEAHLGVALPGWLRARLLLANGGNLEAEGEYWELFSVLDTTDRRRITRSATNIPGETAAAREWVGFPPQAIAIASNGGGDYLILMPDGQTPPQLCEAPFIWLHGVDEPPVQIAIPAP</sequence>
<dbReference type="EMBL" id="JACHLK010000002">
    <property type="protein sequence ID" value="MBB6558292.1"/>
    <property type="molecule type" value="Genomic_DNA"/>
</dbReference>
<dbReference type="Pfam" id="PF09346">
    <property type="entry name" value="SMI1_KNR4"/>
    <property type="match status" value="1"/>
</dbReference>
<protein>
    <recommendedName>
        <fullName evidence="1">Knr4/Smi1-like domain-containing protein</fullName>
    </recommendedName>
</protein>
<feature type="domain" description="Knr4/Smi1-like" evidence="1">
    <location>
        <begin position="4"/>
        <end position="101"/>
    </location>
</feature>
<dbReference type="InterPro" id="IPR018958">
    <property type="entry name" value="Knr4/Smi1-like_dom"/>
</dbReference>
<evidence type="ECO:0000259" key="1">
    <source>
        <dbReference type="Pfam" id="PF09346"/>
    </source>
</evidence>
<accession>A0A7X0PB05</accession>